<keyword evidence="2" id="KW-1185">Reference proteome</keyword>
<proteinExistence type="predicted"/>
<organism evidence="1 2">
    <name type="scientific">Hymenobacter busanensis</name>
    <dbReference type="NCBI Taxonomy" id="2607656"/>
    <lineage>
        <taxon>Bacteria</taxon>
        <taxon>Pseudomonadati</taxon>
        <taxon>Bacteroidota</taxon>
        <taxon>Cytophagia</taxon>
        <taxon>Cytophagales</taxon>
        <taxon>Hymenobacteraceae</taxon>
        <taxon>Hymenobacter</taxon>
    </lineage>
</organism>
<comment type="caution">
    <text evidence="1">The sequence shown here is derived from an EMBL/GenBank/DDBJ whole genome shotgun (WGS) entry which is preliminary data.</text>
</comment>
<reference evidence="1 2" key="1">
    <citation type="submission" date="2019-09" db="EMBL/GenBank/DDBJ databases">
        <title>Genome sequence of Hymenobacter sp. M3.</title>
        <authorList>
            <person name="Srinivasan S."/>
        </authorList>
    </citation>
    <scope>NUCLEOTIDE SEQUENCE [LARGE SCALE GENOMIC DNA]</scope>
    <source>
        <strain evidence="1 2">M3</strain>
    </source>
</reference>
<dbReference type="InterPro" id="IPR036249">
    <property type="entry name" value="Thioredoxin-like_sf"/>
</dbReference>
<dbReference type="EMBL" id="VTWU01000006">
    <property type="protein sequence ID" value="KAA9327682.1"/>
    <property type="molecule type" value="Genomic_DNA"/>
</dbReference>
<accession>A0A7L4ZSD2</accession>
<dbReference type="AlphaFoldDB" id="A0A7L4ZSD2"/>
<protein>
    <submittedName>
        <fullName evidence="1">Thioredoxin</fullName>
    </submittedName>
</protein>
<evidence type="ECO:0000313" key="1">
    <source>
        <dbReference type="EMBL" id="KAA9327682.1"/>
    </source>
</evidence>
<evidence type="ECO:0000313" key="2">
    <source>
        <dbReference type="Proteomes" id="UP000326380"/>
    </source>
</evidence>
<gene>
    <name evidence="1" type="ORF">F0P96_17040</name>
</gene>
<name>A0A7L4ZSD2_9BACT</name>
<sequence length="119" mass="12669">MTVPQPQPLLPAADAPVLLVLLPVASPGGEPLGATRALLAQLQHRLGGAVRVLKIDEALHPNVVRSFHATQLPACVLVRQGIELWRQTGLPDDEQTINHMLGLLAVPARPTEEPLPVVA</sequence>
<dbReference type="RefSeq" id="WP_151080130.1">
    <property type="nucleotide sequence ID" value="NZ_CP047647.1"/>
</dbReference>
<dbReference type="Proteomes" id="UP000326380">
    <property type="component" value="Unassembled WGS sequence"/>
</dbReference>
<dbReference type="SUPFAM" id="SSF52833">
    <property type="entry name" value="Thioredoxin-like"/>
    <property type="match status" value="1"/>
</dbReference>